<evidence type="ECO:0000259" key="1">
    <source>
        <dbReference type="Pfam" id="PF07883"/>
    </source>
</evidence>
<dbReference type="Gene3D" id="2.60.120.10">
    <property type="entry name" value="Jelly Rolls"/>
    <property type="match status" value="1"/>
</dbReference>
<name>A0AAV9N292_9EURO</name>
<evidence type="ECO:0000313" key="2">
    <source>
        <dbReference type="EMBL" id="KAK5048218.1"/>
    </source>
</evidence>
<dbReference type="InterPro" id="IPR013096">
    <property type="entry name" value="Cupin_2"/>
</dbReference>
<keyword evidence="3" id="KW-1185">Reference proteome</keyword>
<sequence length="217" mass="25060">MLSFLRTVTPRTVTAHQNPVSYEDGRAYQHFHSPAQQYMVTDLMPATTAKHGRSYFNPPLHFHMYQTEDFEVISGVGKWWLDGETILARKGDKVHIPMNAFHRFENASEDGEGLVVSFRLDKQDWEMEERFFRNFFGYLEDAKKAGQEPSIFQIMLFLYSVRAPPVLPGVGQKSTFLGRQLSWFVMAATGVVIGQWLLGYQVSYPEYYNPEGQKKTM</sequence>
<dbReference type="SUPFAM" id="SSF51182">
    <property type="entry name" value="RmlC-like cupins"/>
    <property type="match status" value="1"/>
</dbReference>
<comment type="caution">
    <text evidence="2">The sequence shown here is derived from an EMBL/GenBank/DDBJ whole genome shotgun (WGS) entry which is preliminary data.</text>
</comment>
<dbReference type="Pfam" id="PF07883">
    <property type="entry name" value="Cupin_2"/>
    <property type="match status" value="1"/>
</dbReference>
<dbReference type="PANTHER" id="PTHR36440">
    <property type="entry name" value="PUTATIVE (AFU_ORTHOLOGUE AFUA_8G07350)-RELATED"/>
    <property type="match status" value="1"/>
</dbReference>
<dbReference type="PANTHER" id="PTHR36440:SF1">
    <property type="entry name" value="PUTATIVE (AFU_ORTHOLOGUE AFUA_8G07350)-RELATED"/>
    <property type="match status" value="1"/>
</dbReference>
<dbReference type="AlphaFoldDB" id="A0AAV9N292"/>
<dbReference type="GeneID" id="89974062"/>
<organism evidence="2 3">
    <name type="scientific">Exophiala bonariae</name>
    <dbReference type="NCBI Taxonomy" id="1690606"/>
    <lineage>
        <taxon>Eukaryota</taxon>
        <taxon>Fungi</taxon>
        <taxon>Dikarya</taxon>
        <taxon>Ascomycota</taxon>
        <taxon>Pezizomycotina</taxon>
        <taxon>Eurotiomycetes</taxon>
        <taxon>Chaetothyriomycetidae</taxon>
        <taxon>Chaetothyriales</taxon>
        <taxon>Herpotrichiellaceae</taxon>
        <taxon>Exophiala</taxon>
    </lineage>
</organism>
<accession>A0AAV9N292</accession>
<proteinExistence type="predicted"/>
<protein>
    <recommendedName>
        <fullName evidence="1">Cupin type-2 domain-containing protein</fullName>
    </recommendedName>
</protein>
<feature type="domain" description="Cupin type-2" evidence="1">
    <location>
        <begin position="59"/>
        <end position="110"/>
    </location>
</feature>
<dbReference type="InterPro" id="IPR053146">
    <property type="entry name" value="QDO-like"/>
</dbReference>
<evidence type="ECO:0000313" key="3">
    <source>
        <dbReference type="Proteomes" id="UP001358417"/>
    </source>
</evidence>
<gene>
    <name evidence="2" type="ORF">LTR84_005888</name>
</gene>
<dbReference type="Proteomes" id="UP001358417">
    <property type="component" value="Unassembled WGS sequence"/>
</dbReference>
<dbReference type="InterPro" id="IPR011051">
    <property type="entry name" value="RmlC_Cupin_sf"/>
</dbReference>
<dbReference type="InterPro" id="IPR014710">
    <property type="entry name" value="RmlC-like_jellyroll"/>
</dbReference>
<reference evidence="2 3" key="1">
    <citation type="submission" date="2023-08" db="EMBL/GenBank/DDBJ databases">
        <title>Black Yeasts Isolated from many extreme environments.</title>
        <authorList>
            <person name="Coleine C."/>
            <person name="Stajich J.E."/>
            <person name="Selbmann L."/>
        </authorList>
    </citation>
    <scope>NUCLEOTIDE SEQUENCE [LARGE SCALE GENOMIC DNA]</scope>
    <source>
        <strain evidence="2 3">CCFEE 5792</strain>
    </source>
</reference>
<dbReference type="EMBL" id="JAVRRD010000022">
    <property type="protein sequence ID" value="KAK5048218.1"/>
    <property type="molecule type" value="Genomic_DNA"/>
</dbReference>
<dbReference type="RefSeq" id="XP_064703676.1">
    <property type="nucleotide sequence ID" value="XM_064849452.1"/>
</dbReference>